<dbReference type="EMBL" id="JACHNH010000001">
    <property type="protein sequence ID" value="MBB4760820.1"/>
    <property type="molecule type" value="Genomic_DNA"/>
</dbReference>
<accession>A0A7W7MNR8</accession>
<sequence>MNEDQLRDRLAAVDVPPSRLEMDALVRAGRRRAFRRRTAQATGSTALVAGVLLAVPLIVHRTESPPVVQADATPTASSAPAAAIARPGRCRMTKLPVPPGMTDATAVAVDPTGRYIVGNDTVKQDFRPILWTNGRPQALPVPGKSVQANAVNASGVVVGLVEDGRQEYVFRYENGAYTRLRTPPGSWRVYPYPSINAAGDVVINAEPSANIEGKDSIILLWKAGTTTAVRLPVPIEASAHDITDDGTIVGAMYKNGAATTPYVWDQQGRGHALKVPAGQVGALYAARGEWATGGLWPSTIPGLWNLETGELTIPIKDEGKLKKEPGPGTAINASGWVVVDGSLLRDGAAFELEVPRGQTSRAQDVSDAGLVVGQAMTFSRDDNENEGPRLWRC</sequence>
<reference evidence="1 2" key="1">
    <citation type="submission" date="2020-08" db="EMBL/GenBank/DDBJ databases">
        <title>Sequencing the genomes of 1000 actinobacteria strains.</title>
        <authorList>
            <person name="Klenk H.-P."/>
        </authorList>
    </citation>
    <scope>NUCLEOTIDE SEQUENCE [LARGE SCALE GENOMIC DNA]</scope>
    <source>
        <strain evidence="1 2">DSM 43149</strain>
    </source>
</reference>
<name>A0A7W7MNR8_9ACTN</name>
<evidence type="ECO:0000313" key="1">
    <source>
        <dbReference type="EMBL" id="MBB4760820.1"/>
    </source>
</evidence>
<dbReference type="Proteomes" id="UP000578112">
    <property type="component" value="Unassembled WGS sequence"/>
</dbReference>
<evidence type="ECO:0000313" key="2">
    <source>
        <dbReference type="Proteomes" id="UP000578112"/>
    </source>
</evidence>
<comment type="caution">
    <text evidence="1">The sequence shown here is derived from an EMBL/GenBank/DDBJ whole genome shotgun (WGS) entry which is preliminary data.</text>
</comment>
<organism evidence="1 2">
    <name type="scientific">Actinoplanes digitatis</name>
    <dbReference type="NCBI Taxonomy" id="1868"/>
    <lineage>
        <taxon>Bacteria</taxon>
        <taxon>Bacillati</taxon>
        <taxon>Actinomycetota</taxon>
        <taxon>Actinomycetes</taxon>
        <taxon>Micromonosporales</taxon>
        <taxon>Micromonosporaceae</taxon>
        <taxon>Actinoplanes</taxon>
    </lineage>
</organism>
<keyword evidence="2" id="KW-1185">Reference proteome</keyword>
<gene>
    <name evidence="1" type="ORF">BJ971_001376</name>
</gene>
<protein>
    <submittedName>
        <fullName evidence="1">Uncharacterized protein</fullName>
    </submittedName>
</protein>
<dbReference type="RefSeq" id="WP_184990855.1">
    <property type="nucleotide sequence ID" value="NZ_BOMK01000078.1"/>
</dbReference>
<proteinExistence type="predicted"/>
<dbReference type="AlphaFoldDB" id="A0A7W7MNR8"/>